<proteinExistence type="predicted"/>
<dbReference type="Proteomes" id="UP000199379">
    <property type="component" value="Unassembled WGS sequence"/>
</dbReference>
<sequence>MAKGNRIRGEASVVIEGKTYTIVIDMNAIAGVEDATNSSWALIAGRMANDLGRFSDMRHILHQGLLRNHPDATLTLAGDILSYDDGMEAVSKAIAAAFPQEENSDGESGNAIPAAK</sequence>
<dbReference type="STRING" id="1227549.SAMN05444007_103398"/>
<keyword evidence="2" id="KW-1185">Reference proteome</keyword>
<dbReference type="RefSeq" id="WP_143057902.1">
    <property type="nucleotide sequence ID" value="NZ_BMGV01000003.1"/>
</dbReference>
<organism evidence="1 2">
    <name type="scientific">Cribrihabitans marinus</name>
    <dbReference type="NCBI Taxonomy" id="1227549"/>
    <lineage>
        <taxon>Bacteria</taxon>
        <taxon>Pseudomonadati</taxon>
        <taxon>Pseudomonadota</taxon>
        <taxon>Alphaproteobacteria</taxon>
        <taxon>Rhodobacterales</taxon>
        <taxon>Paracoccaceae</taxon>
        <taxon>Cribrihabitans</taxon>
    </lineage>
</organism>
<name>A0A1H6WE44_9RHOB</name>
<gene>
    <name evidence="1" type="ORF">SAMN05444007_103398</name>
</gene>
<protein>
    <recommendedName>
        <fullName evidence="3">Phage tail tube protein, GTA-gp10</fullName>
    </recommendedName>
</protein>
<evidence type="ECO:0008006" key="3">
    <source>
        <dbReference type="Google" id="ProtNLM"/>
    </source>
</evidence>
<accession>A0A1H6WE44</accession>
<dbReference type="OrthoDB" id="7473872at2"/>
<dbReference type="AlphaFoldDB" id="A0A1H6WE44"/>
<reference evidence="1 2" key="1">
    <citation type="submission" date="2016-10" db="EMBL/GenBank/DDBJ databases">
        <authorList>
            <person name="de Groot N.N."/>
        </authorList>
    </citation>
    <scope>NUCLEOTIDE SEQUENCE [LARGE SCALE GENOMIC DNA]</scope>
    <source>
        <strain evidence="1 2">DSM 29340</strain>
    </source>
</reference>
<dbReference type="EMBL" id="FNYD01000003">
    <property type="protein sequence ID" value="SEJ13494.1"/>
    <property type="molecule type" value="Genomic_DNA"/>
</dbReference>
<evidence type="ECO:0000313" key="2">
    <source>
        <dbReference type="Proteomes" id="UP000199379"/>
    </source>
</evidence>
<evidence type="ECO:0000313" key="1">
    <source>
        <dbReference type="EMBL" id="SEJ13494.1"/>
    </source>
</evidence>